<keyword evidence="4 6" id="KW-1133">Transmembrane helix</keyword>
<protein>
    <submittedName>
        <fullName evidence="8">Uncharacterized membrane-anchored protein YitT, contains DUF161 and DUF2179 domains</fullName>
    </submittedName>
</protein>
<accession>A0A1M4VMK0</accession>
<feature type="transmembrane region" description="Helical" evidence="6">
    <location>
        <begin position="54"/>
        <end position="75"/>
    </location>
</feature>
<dbReference type="Pfam" id="PF10035">
    <property type="entry name" value="DUF2179"/>
    <property type="match status" value="1"/>
</dbReference>
<sequence>MIEKLKEFLIITVGFILVAIAVQYFYVPNNITGGGITGIAMVVCHYFPSMSMGVLMTIMNIVLFAIAFVVLGSGFGAKTLYAAFGLSFTMTFMEKYLNIHALTSDVMLASIIGTLLLGSGLGMVFTQNASTGGTDIIAKIINKFFHINMGKCMQSVDIIVVMMIAVAFGISSGLYAVVCVLLNGIIIDKVIEGFSSTKQVMIITNRTKEIRNYITSEINRGCTIVKGEGGYTGHENKIIYCVMDRHQLVRLRKSMKEIDEDAFIIVNDAHEVLGTGFKDVV</sequence>
<dbReference type="InterPro" id="IPR051461">
    <property type="entry name" value="UPF0750_membrane"/>
</dbReference>
<feature type="domain" description="DUF2179" evidence="7">
    <location>
        <begin position="220"/>
        <end position="274"/>
    </location>
</feature>
<dbReference type="AlphaFoldDB" id="A0A1M4VMK0"/>
<evidence type="ECO:0000256" key="6">
    <source>
        <dbReference type="SAM" id="Phobius"/>
    </source>
</evidence>
<keyword evidence="9" id="KW-1185">Reference proteome</keyword>
<feature type="transmembrane region" description="Helical" evidence="6">
    <location>
        <begin position="158"/>
        <end position="182"/>
    </location>
</feature>
<gene>
    <name evidence="8" type="ORF">SAMN05443638_10849</name>
</gene>
<evidence type="ECO:0000259" key="7">
    <source>
        <dbReference type="Pfam" id="PF10035"/>
    </source>
</evidence>
<dbReference type="InterPro" id="IPR003740">
    <property type="entry name" value="YitT"/>
</dbReference>
<dbReference type="PANTHER" id="PTHR33545">
    <property type="entry name" value="UPF0750 MEMBRANE PROTEIN YITT-RELATED"/>
    <property type="match status" value="1"/>
</dbReference>
<evidence type="ECO:0000256" key="4">
    <source>
        <dbReference type="ARBA" id="ARBA00022989"/>
    </source>
</evidence>
<keyword evidence="5 6" id="KW-0472">Membrane</keyword>
<proteinExistence type="predicted"/>
<name>A0A1M4VMK0_9CLOT</name>
<dbReference type="InterPro" id="IPR019264">
    <property type="entry name" value="DUF2179"/>
</dbReference>
<dbReference type="PANTHER" id="PTHR33545:SF9">
    <property type="entry name" value="UPF0750 MEMBRANE PROTEIN YITE"/>
    <property type="match status" value="1"/>
</dbReference>
<organism evidence="8 9">
    <name type="scientific">Clostridium fallax</name>
    <dbReference type="NCBI Taxonomy" id="1533"/>
    <lineage>
        <taxon>Bacteria</taxon>
        <taxon>Bacillati</taxon>
        <taxon>Bacillota</taxon>
        <taxon>Clostridia</taxon>
        <taxon>Eubacteriales</taxon>
        <taxon>Clostridiaceae</taxon>
        <taxon>Clostridium</taxon>
    </lineage>
</organism>
<dbReference type="Proteomes" id="UP000184035">
    <property type="component" value="Unassembled WGS sequence"/>
</dbReference>
<evidence type="ECO:0000256" key="2">
    <source>
        <dbReference type="ARBA" id="ARBA00022475"/>
    </source>
</evidence>
<dbReference type="InterPro" id="IPR015867">
    <property type="entry name" value="N-reg_PII/ATP_PRibTrfase_C"/>
</dbReference>
<dbReference type="CDD" id="cd16380">
    <property type="entry name" value="YitT_C"/>
    <property type="match status" value="1"/>
</dbReference>
<dbReference type="Gene3D" id="3.30.70.120">
    <property type="match status" value="1"/>
</dbReference>
<evidence type="ECO:0000313" key="8">
    <source>
        <dbReference type="EMBL" id="SHE70030.1"/>
    </source>
</evidence>
<reference evidence="8 9" key="1">
    <citation type="submission" date="2016-11" db="EMBL/GenBank/DDBJ databases">
        <authorList>
            <person name="Jaros S."/>
            <person name="Januszkiewicz K."/>
            <person name="Wedrychowicz H."/>
        </authorList>
    </citation>
    <scope>NUCLEOTIDE SEQUENCE [LARGE SCALE GENOMIC DNA]</scope>
    <source>
        <strain evidence="8 9">DSM 2631</strain>
    </source>
</reference>
<dbReference type="PIRSF" id="PIRSF006483">
    <property type="entry name" value="Membrane_protein_YitT"/>
    <property type="match status" value="1"/>
</dbReference>
<dbReference type="GO" id="GO:0005886">
    <property type="term" value="C:plasma membrane"/>
    <property type="evidence" value="ECO:0007669"/>
    <property type="project" value="UniProtKB-SubCell"/>
</dbReference>
<dbReference type="RefSeq" id="WP_072894745.1">
    <property type="nucleotide sequence ID" value="NZ_FQVM01000008.1"/>
</dbReference>
<evidence type="ECO:0000256" key="5">
    <source>
        <dbReference type="ARBA" id="ARBA00023136"/>
    </source>
</evidence>
<dbReference type="Pfam" id="PF02588">
    <property type="entry name" value="YitT_membrane"/>
    <property type="match status" value="1"/>
</dbReference>
<feature type="transmembrane region" description="Helical" evidence="6">
    <location>
        <begin position="7"/>
        <end position="25"/>
    </location>
</feature>
<dbReference type="EMBL" id="FQVM01000008">
    <property type="protein sequence ID" value="SHE70030.1"/>
    <property type="molecule type" value="Genomic_DNA"/>
</dbReference>
<feature type="transmembrane region" description="Helical" evidence="6">
    <location>
        <begin position="106"/>
        <end position="125"/>
    </location>
</feature>
<keyword evidence="3 6" id="KW-0812">Transmembrane</keyword>
<dbReference type="OrthoDB" id="9779786at2"/>
<evidence type="ECO:0000256" key="1">
    <source>
        <dbReference type="ARBA" id="ARBA00004651"/>
    </source>
</evidence>
<keyword evidence="2" id="KW-1003">Cell membrane</keyword>
<evidence type="ECO:0000256" key="3">
    <source>
        <dbReference type="ARBA" id="ARBA00022692"/>
    </source>
</evidence>
<comment type="subcellular location">
    <subcellularLocation>
        <location evidence="1">Cell membrane</location>
        <topology evidence="1">Multi-pass membrane protein</topology>
    </subcellularLocation>
</comment>
<dbReference type="STRING" id="1533.SAMN05443638_10849"/>
<evidence type="ECO:0000313" key="9">
    <source>
        <dbReference type="Proteomes" id="UP000184035"/>
    </source>
</evidence>